<dbReference type="InterPro" id="IPR000742">
    <property type="entry name" value="EGF"/>
</dbReference>
<feature type="signal peptide" evidence="1">
    <location>
        <begin position="1"/>
        <end position="21"/>
    </location>
</feature>
<feature type="chain" id="PRO_5040185026" evidence="1">
    <location>
        <begin position="22"/>
        <end position="478"/>
    </location>
</feature>
<dbReference type="SMART" id="SM00181">
    <property type="entry name" value="EGF"/>
    <property type="match status" value="2"/>
</dbReference>
<organism evidence="3 4">
    <name type="scientific">Holothuria leucospilota</name>
    <name type="common">Black long sea cucumber</name>
    <name type="synonym">Mertensiothuria leucospilota</name>
    <dbReference type="NCBI Taxonomy" id="206669"/>
    <lineage>
        <taxon>Eukaryota</taxon>
        <taxon>Metazoa</taxon>
        <taxon>Echinodermata</taxon>
        <taxon>Eleutherozoa</taxon>
        <taxon>Echinozoa</taxon>
        <taxon>Holothuroidea</taxon>
        <taxon>Aspidochirotacea</taxon>
        <taxon>Aspidochirotida</taxon>
        <taxon>Holothuriidae</taxon>
        <taxon>Holothuria</taxon>
    </lineage>
</organism>
<dbReference type="InterPro" id="IPR050373">
    <property type="entry name" value="Fibrinogen_C-term_domain"/>
</dbReference>
<dbReference type="InterPro" id="IPR002181">
    <property type="entry name" value="Fibrinogen_a/b/g_C_dom"/>
</dbReference>
<dbReference type="Pfam" id="PF12714">
    <property type="entry name" value="TILa"/>
    <property type="match status" value="1"/>
</dbReference>
<evidence type="ECO:0000313" key="4">
    <source>
        <dbReference type="Proteomes" id="UP001152320"/>
    </source>
</evidence>
<dbReference type="InterPro" id="IPR036056">
    <property type="entry name" value="Fibrinogen-like_C"/>
</dbReference>
<dbReference type="OrthoDB" id="5945029at2759"/>
<proteinExistence type="predicted"/>
<dbReference type="SUPFAM" id="SSF56496">
    <property type="entry name" value="Fibrinogen C-terminal domain-like"/>
    <property type="match status" value="2"/>
</dbReference>
<dbReference type="PROSITE" id="PS51406">
    <property type="entry name" value="FIBRINOGEN_C_2"/>
    <property type="match status" value="2"/>
</dbReference>
<dbReference type="CDD" id="cd19941">
    <property type="entry name" value="TIL"/>
    <property type="match status" value="1"/>
</dbReference>
<sequence>MISWFGKRLLTMAVCCALTSCQLDNEGIIKQTTQESIYFHYEQPVYPRDCEEVFDQCSESNVSGVYLIKPDGYYEPFAVYCESDTHAGQWTVFHRRQGGSISFQRNWTEYSSGFGFLHNEFWLGLEKLSYLTNQKEYQLRIEIRNADGMPFYLNYNVFRISDSLSNFSLSSLGDYSGSGSPSITWCPNNMLYGECTCAKTCEDPDGRNGCHRELCEDLKMCFCPDGFYMTEGRCVPPEECSCFEAIEGVIPNEGFHYNADCSRRCACDGGVVTCEDNFRCDVNAVCQERNKLRRCYCLEHFVGDGVTCTGPVTDCQDIVNAGYNTSGIYTISPTDWPGSPFEVYCNVTEDSGWTVFQRRVDGSVNFYQNWTTYMNGFGSPDNEIWLGNEQLFYMTKQKNYQLRVDIILNNGSFYYLEYDLFRVGDASSKFQLTLGSFSGNTDFDYMDFHRDQRFTTFDQDNDSHGNGNCAVNSHAGWW</sequence>
<feature type="domain" description="Fibrinogen C-terminal" evidence="2">
    <location>
        <begin position="41"/>
        <end position="190"/>
    </location>
</feature>
<protein>
    <submittedName>
        <fullName evidence="3">Ficolin-1</fullName>
    </submittedName>
</protein>
<keyword evidence="4" id="KW-1185">Reference proteome</keyword>
<name>A0A9Q1BUL4_HOLLE</name>
<dbReference type="Pfam" id="PF00147">
    <property type="entry name" value="Fibrinogen_C"/>
    <property type="match status" value="2"/>
</dbReference>
<dbReference type="InterPro" id="IPR025615">
    <property type="entry name" value="TILa_dom"/>
</dbReference>
<reference evidence="3" key="1">
    <citation type="submission" date="2021-10" db="EMBL/GenBank/DDBJ databases">
        <title>Tropical sea cucumber genome reveals ecological adaptation and Cuvierian tubules defense mechanism.</title>
        <authorList>
            <person name="Chen T."/>
        </authorList>
    </citation>
    <scope>NUCLEOTIDE SEQUENCE</scope>
    <source>
        <strain evidence="3">Nanhai2018</strain>
        <tissue evidence="3">Muscle</tissue>
    </source>
</reference>
<dbReference type="AlphaFoldDB" id="A0A9Q1BUL4"/>
<dbReference type="EMBL" id="JAIZAY010000011">
    <property type="protein sequence ID" value="KAJ8033052.1"/>
    <property type="molecule type" value="Genomic_DNA"/>
</dbReference>
<evidence type="ECO:0000259" key="2">
    <source>
        <dbReference type="PROSITE" id="PS51406"/>
    </source>
</evidence>
<evidence type="ECO:0000313" key="3">
    <source>
        <dbReference type="EMBL" id="KAJ8033052.1"/>
    </source>
</evidence>
<evidence type="ECO:0000256" key="1">
    <source>
        <dbReference type="SAM" id="SignalP"/>
    </source>
</evidence>
<gene>
    <name evidence="3" type="ORF">HOLleu_23180</name>
</gene>
<dbReference type="CDD" id="cd00087">
    <property type="entry name" value="FReD"/>
    <property type="match status" value="1"/>
</dbReference>
<comment type="caution">
    <text evidence="3">The sequence shown here is derived from an EMBL/GenBank/DDBJ whole genome shotgun (WGS) entry which is preliminary data.</text>
</comment>
<dbReference type="Gene3D" id="3.90.215.10">
    <property type="entry name" value="Gamma Fibrinogen, chain A, domain 1"/>
    <property type="match status" value="2"/>
</dbReference>
<dbReference type="Proteomes" id="UP001152320">
    <property type="component" value="Chromosome 11"/>
</dbReference>
<dbReference type="SUPFAM" id="SSF57567">
    <property type="entry name" value="Serine protease inhibitors"/>
    <property type="match status" value="1"/>
</dbReference>
<dbReference type="PANTHER" id="PTHR19143">
    <property type="entry name" value="FIBRINOGEN/TENASCIN/ANGIOPOEITIN"/>
    <property type="match status" value="1"/>
</dbReference>
<dbReference type="InterPro" id="IPR036084">
    <property type="entry name" value="Ser_inhib-like_sf"/>
</dbReference>
<feature type="domain" description="Fibrinogen C-terminal" evidence="2">
    <location>
        <begin position="306"/>
        <end position="478"/>
    </location>
</feature>
<dbReference type="SMART" id="SM00186">
    <property type="entry name" value="FBG"/>
    <property type="match status" value="2"/>
</dbReference>
<dbReference type="PROSITE" id="PS51257">
    <property type="entry name" value="PROKAR_LIPOPROTEIN"/>
    <property type="match status" value="1"/>
</dbReference>
<accession>A0A9Q1BUL4</accession>
<keyword evidence="1" id="KW-0732">Signal</keyword>
<dbReference type="Gene3D" id="2.10.25.10">
    <property type="entry name" value="Laminin"/>
    <property type="match status" value="1"/>
</dbReference>
<dbReference type="InterPro" id="IPR014716">
    <property type="entry name" value="Fibrinogen_a/b/g_C_1"/>
</dbReference>